<keyword evidence="7 15" id="KW-0812">Transmembrane</keyword>
<dbReference type="Pfam" id="PF08022">
    <property type="entry name" value="FAD_binding_8"/>
    <property type="match status" value="1"/>
</dbReference>
<dbReference type="Gene3D" id="3.40.50.80">
    <property type="entry name" value="Nucleotide-binding domain of ferredoxin-NADP reductase (FNR) module"/>
    <property type="match status" value="1"/>
</dbReference>
<reference evidence="17 18" key="1">
    <citation type="submission" date="2024-03" db="EMBL/GenBank/DDBJ databases">
        <authorList>
            <person name="Brejova B."/>
        </authorList>
    </citation>
    <scope>NUCLEOTIDE SEQUENCE [LARGE SCALE GENOMIC DNA]</scope>
    <source>
        <strain evidence="17 18">CBS 14171</strain>
    </source>
</reference>
<comment type="subcellular location">
    <subcellularLocation>
        <location evidence="1">Cell membrane</location>
        <topology evidence="1">Multi-pass membrane protein</topology>
    </subcellularLocation>
</comment>
<keyword evidence="4" id="KW-0813">Transport</keyword>
<evidence type="ECO:0000256" key="12">
    <source>
        <dbReference type="ARBA" id="ARBA00023065"/>
    </source>
</evidence>
<dbReference type="SFLD" id="SFLDS00052">
    <property type="entry name" value="Ferric_Reductase_Domain"/>
    <property type="match status" value="1"/>
</dbReference>
<dbReference type="InterPro" id="IPR013130">
    <property type="entry name" value="Fe3_Rdtase_TM_dom"/>
</dbReference>
<organism evidence="17 18">
    <name type="scientific">Lodderomyces beijingensis</name>
    <dbReference type="NCBI Taxonomy" id="1775926"/>
    <lineage>
        <taxon>Eukaryota</taxon>
        <taxon>Fungi</taxon>
        <taxon>Dikarya</taxon>
        <taxon>Ascomycota</taxon>
        <taxon>Saccharomycotina</taxon>
        <taxon>Pichiomycetes</taxon>
        <taxon>Debaryomycetaceae</taxon>
        <taxon>Candida/Lodderomyces clade</taxon>
        <taxon>Lodderomyces</taxon>
    </lineage>
</organism>
<dbReference type="SUPFAM" id="SSF52343">
    <property type="entry name" value="Ferredoxin reductase-like, C-terminal NADP-linked domain"/>
    <property type="match status" value="1"/>
</dbReference>
<keyword evidence="12" id="KW-0406">Ion transport</keyword>
<comment type="similarity">
    <text evidence="2">Belongs to the ferric reductase (FRE) family.</text>
</comment>
<evidence type="ECO:0000256" key="15">
    <source>
        <dbReference type="SAM" id="Phobius"/>
    </source>
</evidence>
<feature type="transmembrane region" description="Helical" evidence="15">
    <location>
        <begin position="424"/>
        <end position="444"/>
    </location>
</feature>
<evidence type="ECO:0000313" key="18">
    <source>
        <dbReference type="Proteomes" id="UP001497383"/>
    </source>
</evidence>
<dbReference type="InterPro" id="IPR017927">
    <property type="entry name" value="FAD-bd_FR_type"/>
</dbReference>
<keyword evidence="11" id="KW-0560">Oxidoreductase</keyword>
<feature type="transmembrane region" description="Helical" evidence="15">
    <location>
        <begin position="115"/>
        <end position="138"/>
    </location>
</feature>
<evidence type="ECO:0000256" key="13">
    <source>
        <dbReference type="ARBA" id="ARBA00023136"/>
    </source>
</evidence>
<dbReference type="InterPro" id="IPR013112">
    <property type="entry name" value="FAD-bd_8"/>
</dbReference>
<dbReference type="InterPro" id="IPR039261">
    <property type="entry name" value="FNR_nucleotide-bd"/>
</dbReference>
<evidence type="ECO:0000256" key="5">
    <source>
        <dbReference type="ARBA" id="ARBA00022475"/>
    </source>
</evidence>
<dbReference type="GeneID" id="92210999"/>
<dbReference type="InterPro" id="IPR051410">
    <property type="entry name" value="Ferric/Cupric_Reductase"/>
</dbReference>
<evidence type="ECO:0000256" key="11">
    <source>
        <dbReference type="ARBA" id="ARBA00023002"/>
    </source>
</evidence>
<feature type="transmembrane region" description="Helical" evidence="15">
    <location>
        <begin position="285"/>
        <end position="305"/>
    </location>
</feature>
<protein>
    <recommendedName>
        <fullName evidence="3">ferric-chelate reductase (NADPH)</fullName>
        <ecNumber evidence="3">1.16.1.9</ecNumber>
    </recommendedName>
</protein>
<dbReference type="Pfam" id="PF01794">
    <property type="entry name" value="Ferric_reduct"/>
    <property type="match status" value="1"/>
</dbReference>
<evidence type="ECO:0000256" key="7">
    <source>
        <dbReference type="ARBA" id="ARBA00022692"/>
    </source>
</evidence>
<keyword evidence="13 15" id="KW-0472">Membrane</keyword>
<feature type="domain" description="FAD-binding FR-type" evidence="16">
    <location>
        <begin position="314"/>
        <end position="417"/>
    </location>
</feature>
<dbReference type="SFLD" id="SFLDG01168">
    <property type="entry name" value="Ferric_reductase_subgroup_(FRE"/>
    <property type="match status" value="1"/>
</dbReference>
<evidence type="ECO:0000256" key="8">
    <source>
        <dbReference type="ARBA" id="ARBA00022827"/>
    </source>
</evidence>
<keyword evidence="18" id="KW-1185">Reference proteome</keyword>
<keyword evidence="6" id="KW-0285">Flavoprotein</keyword>
<dbReference type="RefSeq" id="XP_066832741.1">
    <property type="nucleotide sequence ID" value="XM_066976176.1"/>
</dbReference>
<evidence type="ECO:0000313" key="17">
    <source>
        <dbReference type="EMBL" id="CAK9441997.1"/>
    </source>
</evidence>
<dbReference type="PANTHER" id="PTHR32361">
    <property type="entry name" value="FERRIC/CUPRIC REDUCTASE TRANSMEMBRANE COMPONENT"/>
    <property type="match status" value="1"/>
</dbReference>
<evidence type="ECO:0000256" key="9">
    <source>
        <dbReference type="ARBA" id="ARBA00022982"/>
    </source>
</evidence>
<dbReference type="Pfam" id="PF08030">
    <property type="entry name" value="NAD_binding_6"/>
    <property type="match status" value="1"/>
</dbReference>
<proteinExistence type="inferred from homology"/>
<dbReference type="CDD" id="cd06186">
    <property type="entry name" value="NOX_Duox_like_FAD_NADP"/>
    <property type="match status" value="1"/>
</dbReference>
<feature type="transmembrane region" description="Helical" evidence="15">
    <location>
        <begin position="259"/>
        <end position="279"/>
    </location>
</feature>
<dbReference type="Gene3D" id="2.40.30.10">
    <property type="entry name" value="Translation factors"/>
    <property type="match status" value="1"/>
</dbReference>
<feature type="transmembrane region" description="Helical" evidence="15">
    <location>
        <begin position="229"/>
        <end position="247"/>
    </location>
</feature>
<keyword evidence="8" id="KW-0274">FAD</keyword>
<evidence type="ECO:0000256" key="2">
    <source>
        <dbReference type="ARBA" id="ARBA00006278"/>
    </source>
</evidence>
<keyword evidence="10 15" id="KW-1133">Transmembrane helix</keyword>
<dbReference type="PANTHER" id="PTHR32361:SF23">
    <property type="entry name" value="FERRIC-CHELATE REDUCTASE"/>
    <property type="match status" value="1"/>
</dbReference>
<keyword evidence="5" id="KW-1003">Cell membrane</keyword>
<evidence type="ECO:0000259" key="16">
    <source>
        <dbReference type="PROSITE" id="PS51384"/>
    </source>
</evidence>
<evidence type="ECO:0000256" key="14">
    <source>
        <dbReference type="ARBA" id="ARBA00048483"/>
    </source>
</evidence>
<evidence type="ECO:0000256" key="3">
    <source>
        <dbReference type="ARBA" id="ARBA00012668"/>
    </source>
</evidence>
<dbReference type="SUPFAM" id="SSF63380">
    <property type="entry name" value="Riboflavin synthase domain-like"/>
    <property type="match status" value="1"/>
</dbReference>
<dbReference type="EC" id="1.16.1.9" evidence="3"/>
<dbReference type="PROSITE" id="PS51384">
    <property type="entry name" value="FAD_FR"/>
    <property type="match status" value="1"/>
</dbReference>
<evidence type="ECO:0000256" key="4">
    <source>
        <dbReference type="ARBA" id="ARBA00022448"/>
    </source>
</evidence>
<dbReference type="EMBL" id="OZ022412">
    <property type="protein sequence ID" value="CAK9441997.1"/>
    <property type="molecule type" value="Genomic_DNA"/>
</dbReference>
<feature type="transmembrane region" description="Helical" evidence="15">
    <location>
        <begin position="41"/>
        <end position="59"/>
    </location>
</feature>
<dbReference type="Proteomes" id="UP001497383">
    <property type="component" value="Chromosome 8"/>
</dbReference>
<evidence type="ECO:0000256" key="6">
    <source>
        <dbReference type="ARBA" id="ARBA00022630"/>
    </source>
</evidence>
<dbReference type="InterPro" id="IPR017938">
    <property type="entry name" value="Riboflavin_synthase-like_b-brl"/>
</dbReference>
<evidence type="ECO:0000256" key="1">
    <source>
        <dbReference type="ARBA" id="ARBA00004651"/>
    </source>
</evidence>
<comment type="catalytic activity">
    <reaction evidence="14">
        <text>2 a Fe(II)-siderophore + NADP(+) + H(+) = 2 a Fe(III)-siderophore + NADPH</text>
        <dbReference type="Rhea" id="RHEA:28795"/>
        <dbReference type="Rhea" id="RHEA-COMP:11342"/>
        <dbReference type="Rhea" id="RHEA-COMP:11344"/>
        <dbReference type="ChEBI" id="CHEBI:15378"/>
        <dbReference type="ChEBI" id="CHEBI:29033"/>
        <dbReference type="ChEBI" id="CHEBI:29034"/>
        <dbReference type="ChEBI" id="CHEBI:57783"/>
        <dbReference type="ChEBI" id="CHEBI:58349"/>
        <dbReference type="EC" id="1.16.1.9"/>
    </reaction>
</comment>
<accession>A0ABP0ZTU8</accession>
<dbReference type="InterPro" id="IPR013121">
    <property type="entry name" value="Fe_red_NAD-bd_6"/>
</dbReference>
<name>A0ABP0ZTU8_9ASCO</name>
<feature type="transmembrane region" description="Helical" evidence="15">
    <location>
        <begin position="189"/>
        <end position="209"/>
    </location>
</feature>
<sequence>MTVQYQGLDCIADKSRQQYMAFKVASQQEIPWASQANYAKYTVYFGVVVIFLALLKQLYYRFRDYTYRSSLEASATGGTNAVNSLVDVVISYGRYVGYKPTSPTLRFYLSFPATWGSTLFMGVSSFYLLCYCFIPHFWYRGCAGFGSPPLAVRAGMMSTALMPFIYVLAGKSNMITLLTGISYEKLNAYHQFVGVAAFVLSIVHAVPFVYQDLQEGGSSVLHHNFTTDFYYISGIPPLILLGLLCILSKAWIRKRLYEFFLHLHWMMGIALVGTLIWHIDYALGAQNYMWGAIAFWGTQIIYRLLTKTAFRPNAMFLKSRVAHLQKLDENVYRIDVPEAKDYNWKPGQHCFLRFKGWRVLDSHPFSISSASNNGNGMKFIVVPQRGLTGSHYRELDKMVEINKKVYIDGAYGGTFRDPTKFDKIVLVASGSGVTATLPFLSYLASHGGDNIKCLNFIWVIRQTQHHNWIRQELDRCQQLLGSKLQIDIRACHNATYPASASASDLEKQVDAKPCGGCSTELEQKFERPNITKILYSMASSFSRRNMVICSGSDSMKREVSNAVSNLQTLVFNNDFRNTNVEEIYLHTESFGW</sequence>
<evidence type="ECO:0000256" key="10">
    <source>
        <dbReference type="ARBA" id="ARBA00022989"/>
    </source>
</evidence>
<gene>
    <name evidence="17" type="ORF">LODBEIA_P58030</name>
</gene>
<keyword evidence="9" id="KW-0249">Electron transport</keyword>